<feature type="domain" description="Beta-lactamase-related" evidence="1">
    <location>
        <begin position="31"/>
        <end position="269"/>
    </location>
</feature>
<accession>A0ABV3XYA1</accession>
<evidence type="ECO:0000259" key="1">
    <source>
        <dbReference type="Pfam" id="PF00144"/>
    </source>
</evidence>
<gene>
    <name evidence="2" type="ORF">AB6A68_00245</name>
</gene>
<protein>
    <submittedName>
        <fullName evidence="2">Serine hydrolase domain-containing protein</fullName>
        <ecNumber evidence="2">3.-.-.-</ecNumber>
    </submittedName>
</protein>
<evidence type="ECO:0000313" key="3">
    <source>
        <dbReference type="Proteomes" id="UP001560267"/>
    </source>
</evidence>
<comment type="caution">
    <text evidence="2">The sequence shown here is derived from an EMBL/GenBank/DDBJ whole genome shotgun (WGS) entry which is preliminary data.</text>
</comment>
<dbReference type="InterPro" id="IPR050789">
    <property type="entry name" value="Diverse_Enzym_Activities"/>
</dbReference>
<dbReference type="PANTHER" id="PTHR43283:SF15">
    <property type="entry name" value="CONSERVED PROTEIN"/>
    <property type="match status" value="1"/>
</dbReference>
<dbReference type="EC" id="3.-.-.-" evidence="2"/>
<dbReference type="InterPro" id="IPR012338">
    <property type="entry name" value="Beta-lactam/transpept-like"/>
</dbReference>
<evidence type="ECO:0000313" key="2">
    <source>
        <dbReference type="EMBL" id="MEX6428277.1"/>
    </source>
</evidence>
<dbReference type="GO" id="GO:0016787">
    <property type="term" value="F:hydrolase activity"/>
    <property type="evidence" value="ECO:0007669"/>
    <property type="project" value="UniProtKB-KW"/>
</dbReference>
<dbReference type="Pfam" id="PF00144">
    <property type="entry name" value="Beta-lactamase"/>
    <property type="match status" value="1"/>
</dbReference>
<dbReference type="Proteomes" id="UP001560267">
    <property type="component" value="Unassembled WGS sequence"/>
</dbReference>
<keyword evidence="2" id="KW-0378">Hydrolase</keyword>
<proteinExistence type="predicted"/>
<dbReference type="PANTHER" id="PTHR43283">
    <property type="entry name" value="BETA-LACTAMASE-RELATED"/>
    <property type="match status" value="1"/>
</dbReference>
<organism evidence="2 3">
    <name type="scientific">Ferrimicrobium acidiphilum</name>
    <dbReference type="NCBI Taxonomy" id="121039"/>
    <lineage>
        <taxon>Bacteria</taxon>
        <taxon>Bacillati</taxon>
        <taxon>Actinomycetota</taxon>
        <taxon>Acidimicrobiia</taxon>
        <taxon>Acidimicrobiales</taxon>
        <taxon>Acidimicrobiaceae</taxon>
        <taxon>Ferrimicrobium</taxon>
    </lineage>
</organism>
<keyword evidence="3" id="KW-1185">Reference proteome</keyword>
<sequence length="287" mass="31044">MGRMPEDRLEPGESLAYGRITDLGVEVGACVGSEERRPWASVSKLVASLGVHIAIEDGSWLRQSTLGDFALAVEELLSHCSGLATGALGEKRLAEPEHVEPSLARRSRRVYSNIGYELLGRGLESISSMRYRDYILEAVLAPAGMTGVRFARDLEVTGAAFGLEGTLDDLVGLVRALSFPSIVSSESLTALRAPFLPGIAGILPGFGYQDPNPWGLGAEVRGRKSPHWMGDLVSEASFGHFGQSGSFLWIDPIQQCFAVFLGSRPFGPWAKERWPMINDEVVRALAS</sequence>
<name>A0ABV3XYA1_9ACTN</name>
<dbReference type="RefSeq" id="WP_369084041.1">
    <property type="nucleotide sequence ID" value="NZ_JBFSHR010000001.1"/>
</dbReference>
<dbReference type="InterPro" id="IPR001466">
    <property type="entry name" value="Beta-lactam-related"/>
</dbReference>
<dbReference type="EMBL" id="JBFSHR010000001">
    <property type="protein sequence ID" value="MEX6428277.1"/>
    <property type="molecule type" value="Genomic_DNA"/>
</dbReference>
<dbReference type="SUPFAM" id="SSF56601">
    <property type="entry name" value="beta-lactamase/transpeptidase-like"/>
    <property type="match status" value="1"/>
</dbReference>
<reference evidence="2 3" key="1">
    <citation type="submission" date="2024-07" db="EMBL/GenBank/DDBJ databases">
        <title>Draft Genome Sequence of Ferrimicrobium acidiphilum Strain YE2023, Isolated from a Pulp of Bioleach Reactor.</title>
        <authorList>
            <person name="Elkina Y.A."/>
            <person name="Bulaeva A.G."/>
            <person name="Beletsky A.V."/>
            <person name="Mardanov A.V."/>
        </authorList>
    </citation>
    <scope>NUCLEOTIDE SEQUENCE [LARGE SCALE GENOMIC DNA]</scope>
    <source>
        <strain evidence="2 3">YE2023</strain>
    </source>
</reference>
<dbReference type="Gene3D" id="3.40.710.10">
    <property type="entry name" value="DD-peptidase/beta-lactamase superfamily"/>
    <property type="match status" value="1"/>
</dbReference>